<keyword evidence="11" id="KW-1185">Reference proteome</keyword>
<accession>A0A967ECJ7</accession>
<dbReference type="Pfam" id="PF02397">
    <property type="entry name" value="Bac_transf"/>
    <property type="match status" value="1"/>
</dbReference>
<keyword evidence="6 8" id="KW-0472">Membrane</keyword>
<dbReference type="EMBL" id="WOTH01000007">
    <property type="protein sequence ID" value="NHO53346.1"/>
    <property type="molecule type" value="Genomic_DNA"/>
</dbReference>
<dbReference type="NCBIfam" id="TIGR03025">
    <property type="entry name" value="EPS_sugtrans"/>
    <property type="match status" value="1"/>
</dbReference>
<comment type="caution">
    <text evidence="10">The sequence shown here is derived from an EMBL/GenBank/DDBJ whole genome shotgun (WGS) entry which is preliminary data.</text>
</comment>
<keyword evidence="5 8" id="KW-1133">Transmembrane helix</keyword>
<dbReference type="PANTHER" id="PTHR30576:SF0">
    <property type="entry name" value="UNDECAPRENYL-PHOSPHATE N-ACETYLGALACTOSAMINYL 1-PHOSPHATE TRANSFERASE-RELATED"/>
    <property type="match status" value="1"/>
</dbReference>
<feature type="transmembrane region" description="Helical" evidence="8">
    <location>
        <begin position="145"/>
        <end position="168"/>
    </location>
</feature>
<dbReference type="GO" id="GO:0016020">
    <property type="term" value="C:membrane"/>
    <property type="evidence" value="ECO:0007669"/>
    <property type="project" value="UniProtKB-SubCell"/>
</dbReference>
<dbReference type="InterPro" id="IPR003362">
    <property type="entry name" value="Bact_transf"/>
</dbReference>
<feature type="transmembrane region" description="Helical" evidence="8">
    <location>
        <begin position="76"/>
        <end position="94"/>
    </location>
</feature>
<evidence type="ECO:0000256" key="3">
    <source>
        <dbReference type="ARBA" id="ARBA00022679"/>
    </source>
</evidence>
<evidence type="ECO:0000256" key="8">
    <source>
        <dbReference type="SAM" id="Phobius"/>
    </source>
</evidence>
<gene>
    <name evidence="10" type="ORF">GOB87_05135</name>
</gene>
<evidence type="ECO:0000256" key="4">
    <source>
        <dbReference type="ARBA" id="ARBA00022692"/>
    </source>
</evidence>
<proteinExistence type="inferred from homology"/>
<sequence length="502" mass="55997">MIDRSGATGHTHEELLAESGQMGLLMQPVRRQLLQEPYPYLHTLLAAIIAWMDLASVALGSGFAHFLECPALTRQMAEVIGAADLVAVLVFLLFPKKRTLLAFPKVRRLKAQCRYLVTPVLAAACAHAFLCVLLEMPVIQSVRLTGIWLLAVIVPLLIARGVLTFFLYQPAVIAGLRRKIAIVGEGDLASELAERISHDAGHTYGLFGVFPDSEASADDAVKGSLQTLVERSRHESLHAIILAFPEATVQEDVVRRTCFALRSVACDIYVTPNMVTGIDQALPQEFLGPNTLLVLQRRPLTETQNFEKRVLDIVLGIFALIFLSPFLIVVALLIRLDSRGPVFFRQPRIGKNGREFLVYKFRSMYANQADLGAAKQTSRDDPRVTRVGKWLRKLSIDEIPQLFNVLKGEMSLVGPRPHAPQTRAGGLLLDDALAEYVLRYHVKPGITGWAQINGARGELVTLEDLEKRVNLDLEYIRRWSILFDLKIMILTVVREVFSRHAF</sequence>
<evidence type="ECO:0000256" key="1">
    <source>
        <dbReference type="ARBA" id="ARBA00004141"/>
    </source>
</evidence>
<feature type="domain" description="Bacterial sugar transferase" evidence="9">
    <location>
        <begin position="308"/>
        <end position="493"/>
    </location>
</feature>
<dbReference type="Proteomes" id="UP000597459">
    <property type="component" value="Unassembled WGS sequence"/>
</dbReference>
<reference evidence="10" key="1">
    <citation type="submission" date="2019-11" db="EMBL/GenBank/DDBJ databases">
        <title>Description of new Acetobacter species.</title>
        <authorList>
            <person name="Cleenwerck I."/>
            <person name="Sombolestani A.S."/>
        </authorList>
    </citation>
    <scope>NUCLEOTIDE SEQUENCE</scope>
    <source>
        <strain evidence="10">LMG 1626</strain>
    </source>
</reference>
<feature type="transmembrane region" description="Helical" evidence="8">
    <location>
        <begin position="115"/>
        <end position="139"/>
    </location>
</feature>
<dbReference type="GO" id="GO:0000271">
    <property type="term" value="P:polysaccharide biosynthetic process"/>
    <property type="evidence" value="ECO:0007669"/>
    <property type="project" value="UniProtKB-KW"/>
</dbReference>
<evidence type="ECO:0000313" key="10">
    <source>
        <dbReference type="EMBL" id="NHO53346.1"/>
    </source>
</evidence>
<evidence type="ECO:0000313" key="11">
    <source>
        <dbReference type="Proteomes" id="UP000597459"/>
    </source>
</evidence>
<dbReference type="RefSeq" id="WP_166313490.1">
    <property type="nucleotide sequence ID" value="NZ_WOTH01000007.1"/>
</dbReference>
<evidence type="ECO:0000256" key="6">
    <source>
        <dbReference type="ARBA" id="ARBA00023136"/>
    </source>
</evidence>
<comment type="similarity">
    <text evidence="2">Belongs to the bacterial sugar transferase family.</text>
</comment>
<dbReference type="InterPro" id="IPR017475">
    <property type="entry name" value="EPS_sugar_tfrase"/>
</dbReference>
<evidence type="ECO:0000259" key="9">
    <source>
        <dbReference type="Pfam" id="PF02397"/>
    </source>
</evidence>
<evidence type="ECO:0000256" key="2">
    <source>
        <dbReference type="ARBA" id="ARBA00006464"/>
    </source>
</evidence>
<feature type="transmembrane region" description="Helical" evidence="8">
    <location>
        <begin position="40"/>
        <end position="64"/>
    </location>
</feature>
<feature type="transmembrane region" description="Helical" evidence="8">
    <location>
        <begin position="313"/>
        <end position="334"/>
    </location>
</feature>
<protein>
    <submittedName>
        <fullName evidence="10">Exopolysaccharide biosynthesis polyprenyl glycosylphosphotransferase</fullName>
    </submittedName>
</protein>
<evidence type="ECO:0000256" key="5">
    <source>
        <dbReference type="ARBA" id="ARBA00022989"/>
    </source>
</evidence>
<keyword evidence="7" id="KW-0270">Exopolysaccharide synthesis</keyword>
<name>A0A967ECJ7_9PROT</name>
<dbReference type="PANTHER" id="PTHR30576">
    <property type="entry name" value="COLANIC BIOSYNTHESIS UDP-GLUCOSE LIPID CARRIER TRANSFERASE"/>
    <property type="match status" value="1"/>
</dbReference>
<keyword evidence="3" id="KW-0808">Transferase</keyword>
<dbReference type="GO" id="GO:0016780">
    <property type="term" value="F:phosphotransferase activity, for other substituted phosphate groups"/>
    <property type="evidence" value="ECO:0007669"/>
    <property type="project" value="TreeGrafter"/>
</dbReference>
<comment type="subcellular location">
    <subcellularLocation>
        <location evidence="1">Membrane</location>
        <topology evidence="1">Multi-pass membrane protein</topology>
    </subcellularLocation>
</comment>
<dbReference type="AlphaFoldDB" id="A0A967ECJ7"/>
<keyword evidence="4 8" id="KW-0812">Transmembrane</keyword>
<organism evidence="10 11">
    <name type="scientific">Acetobacter estunensis</name>
    <dbReference type="NCBI Taxonomy" id="104097"/>
    <lineage>
        <taxon>Bacteria</taxon>
        <taxon>Pseudomonadati</taxon>
        <taxon>Pseudomonadota</taxon>
        <taxon>Alphaproteobacteria</taxon>
        <taxon>Acetobacterales</taxon>
        <taxon>Acetobacteraceae</taxon>
        <taxon>Acetobacter</taxon>
    </lineage>
</organism>
<evidence type="ECO:0000256" key="7">
    <source>
        <dbReference type="ARBA" id="ARBA00023169"/>
    </source>
</evidence>